<evidence type="ECO:0000256" key="2">
    <source>
        <dbReference type="SAM" id="MobiDB-lite"/>
    </source>
</evidence>
<dbReference type="Gene3D" id="2.30.42.10">
    <property type="match status" value="1"/>
</dbReference>
<dbReference type="InterPro" id="IPR056814">
    <property type="entry name" value="GIPC1-3_GH1"/>
</dbReference>
<feature type="region of interest" description="Disordered" evidence="2">
    <location>
        <begin position="1"/>
        <end position="30"/>
    </location>
</feature>
<dbReference type="Pfam" id="PF25082">
    <property type="entry name" value="GIPC1_GH2"/>
    <property type="match status" value="1"/>
</dbReference>
<evidence type="ECO:0000256" key="1">
    <source>
        <dbReference type="ARBA" id="ARBA00009011"/>
    </source>
</evidence>
<dbReference type="EMBL" id="JAAWVO010011080">
    <property type="protein sequence ID" value="MBN3313231.1"/>
    <property type="molecule type" value="Genomic_DNA"/>
</dbReference>
<gene>
    <name evidence="4" type="primary">Gipc1_0</name>
    <name evidence="4" type="ORF">GTO95_0013214</name>
</gene>
<evidence type="ECO:0000259" key="3">
    <source>
        <dbReference type="PROSITE" id="PS50106"/>
    </source>
</evidence>
<evidence type="ECO:0000313" key="5">
    <source>
        <dbReference type="Proteomes" id="UP000736164"/>
    </source>
</evidence>
<accession>A0A8J7NL68</accession>
<feature type="non-terminal residue" evidence="4">
    <location>
        <position position="346"/>
    </location>
</feature>
<dbReference type="SMART" id="SM00228">
    <property type="entry name" value="PDZ"/>
    <property type="match status" value="1"/>
</dbReference>
<dbReference type="AlphaFoldDB" id="A0A8J7NL68"/>
<dbReference type="CDD" id="cd21180">
    <property type="entry name" value="GH2_GIPC"/>
    <property type="match status" value="1"/>
</dbReference>
<feature type="compositionally biased region" description="Basic residues" evidence="2">
    <location>
        <begin position="1"/>
        <end position="11"/>
    </location>
</feature>
<dbReference type="InterPro" id="IPR017379">
    <property type="entry name" value="GIPC1/2/3"/>
</dbReference>
<dbReference type="SUPFAM" id="SSF50156">
    <property type="entry name" value="PDZ domain-like"/>
    <property type="match status" value="1"/>
</dbReference>
<dbReference type="CDD" id="cd06707">
    <property type="entry name" value="PDZ_GIPC"/>
    <property type="match status" value="1"/>
</dbReference>
<dbReference type="Proteomes" id="UP000736164">
    <property type="component" value="Unassembled WGS sequence"/>
</dbReference>
<reference evidence="4" key="1">
    <citation type="journal article" date="2021" name="Cell">
        <title>Tracing the genetic footprints of vertebrate landing in non-teleost ray-finned fishes.</title>
        <authorList>
            <person name="Bi X."/>
            <person name="Wang K."/>
            <person name="Yang L."/>
            <person name="Pan H."/>
            <person name="Jiang H."/>
            <person name="Wei Q."/>
            <person name="Fang M."/>
            <person name="Yu H."/>
            <person name="Zhu C."/>
            <person name="Cai Y."/>
            <person name="He Y."/>
            <person name="Gan X."/>
            <person name="Zeng H."/>
            <person name="Yu D."/>
            <person name="Zhu Y."/>
            <person name="Jiang H."/>
            <person name="Qiu Q."/>
            <person name="Yang H."/>
            <person name="Zhang Y.E."/>
            <person name="Wang W."/>
            <person name="Zhu M."/>
            <person name="He S."/>
            <person name="Zhang G."/>
        </authorList>
    </citation>
    <scope>NUCLEOTIDE SEQUENCE</scope>
    <source>
        <strain evidence="4">Allg_001</strain>
    </source>
</reference>
<sequence length="346" mass="37780">MPLGLRKKKNKSRESSNLVENEEVGGLAGGSGAKATVNGAGLPPPPASLRPKLVFHTQLAHGSPTGRIEGFTNVKELYGRIAEAFNLQATEIMFCTLNTHKIDMDKLLGGQIGLEDFIFAHVKGIKKEVEVIKAEDALGLTITDNGAGYAFIKRIKEGSVADGVKVICVGDHIERINGTSIVGTRHYEVAKMLKELPRGQTFTLKLVEPMKAFGNRIHSTHAVLKSLDWKEKSSVGDFLRFQSIFLKAFRNPDCTVKTGAGQANSVFQSPTEFEEKAVKKVDDLLESYMGIRDTELAATMVEVGRDKRNPDEFAVALDEALGDFAFPDEFVFDVWGAIGDAKQGRL</sequence>
<evidence type="ECO:0000313" key="4">
    <source>
        <dbReference type="EMBL" id="MBN3313231.1"/>
    </source>
</evidence>
<dbReference type="PANTHER" id="PTHR12259:SF3">
    <property type="entry name" value="PDZ DOMAIN-CONTAINING PROTEIN GIPC2"/>
    <property type="match status" value="1"/>
</dbReference>
<protein>
    <submittedName>
        <fullName evidence="4">GIPC1 protein</fullName>
    </submittedName>
</protein>
<dbReference type="InterPro" id="IPR055349">
    <property type="entry name" value="GH2_GIPC"/>
</dbReference>
<comment type="similarity">
    <text evidence="1">Belongs to the GIPC family.</text>
</comment>
<feature type="domain" description="PDZ" evidence="3">
    <location>
        <begin position="128"/>
        <end position="208"/>
    </location>
</feature>
<dbReference type="Pfam" id="PF25083">
    <property type="entry name" value="GIPC1_GH1"/>
    <property type="match status" value="1"/>
</dbReference>
<dbReference type="InterPro" id="IPR001478">
    <property type="entry name" value="PDZ"/>
</dbReference>
<dbReference type="PANTHER" id="PTHR12259">
    <property type="entry name" value="RGS-GAIP INTERACTING PROTEIN GIPC"/>
    <property type="match status" value="1"/>
</dbReference>
<keyword evidence="5" id="KW-1185">Reference proteome</keyword>
<organism evidence="4 5">
    <name type="scientific">Atractosteus spatula</name>
    <name type="common">Alligator gar</name>
    <name type="synonym">Lepisosteus spatula</name>
    <dbReference type="NCBI Taxonomy" id="7917"/>
    <lineage>
        <taxon>Eukaryota</taxon>
        <taxon>Metazoa</taxon>
        <taxon>Chordata</taxon>
        <taxon>Craniata</taxon>
        <taxon>Vertebrata</taxon>
        <taxon>Euteleostomi</taxon>
        <taxon>Actinopterygii</taxon>
        <taxon>Neopterygii</taxon>
        <taxon>Holostei</taxon>
        <taxon>Semionotiformes</taxon>
        <taxon>Lepisosteidae</taxon>
        <taxon>Atractosteus</taxon>
    </lineage>
</organism>
<name>A0A8J7NL68_ATRSP</name>
<dbReference type="FunFam" id="2.30.42.10:FF:000097">
    <property type="entry name" value="PDZ domain-containing protein GIPC1 isoform 1"/>
    <property type="match status" value="1"/>
</dbReference>
<comment type="caution">
    <text evidence="4">The sequence shown here is derived from an EMBL/GenBank/DDBJ whole genome shotgun (WGS) entry which is preliminary data.</text>
</comment>
<feature type="non-terminal residue" evidence="4">
    <location>
        <position position="1"/>
    </location>
</feature>
<dbReference type="InterPro" id="IPR036034">
    <property type="entry name" value="PDZ_sf"/>
</dbReference>
<dbReference type="PROSITE" id="PS50106">
    <property type="entry name" value="PDZ"/>
    <property type="match status" value="1"/>
</dbReference>
<proteinExistence type="inferred from homology"/>
<dbReference type="Pfam" id="PF00595">
    <property type="entry name" value="PDZ"/>
    <property type="match status" value="1"/>
</dbReference>